<dbReference type="GO" id="GO:0046429">
    <property type="term" value="F:4-hydroxy-3-methylbut-2-en-1-yl diphosphate synthase activity (ferredoxin)"/>
    <property type="evidence" value="ECO:0007669"/>
    <property type="project" value="InterPro"/>
</dbReference>
<dbReference type="InterPro" id="IPR004588">
    <property type="entry name" value="IspG_bac-typ"/>
</dbReference>
<reference evidence="5" key="1">
    <citation type="submission" date="2017-11" db="EMBL/GenBank/DDBJ databases">
        <title>Three new genomes from thermophilic consortium.</title>
        <authorList>
            <person name="Quaggio R."/>
            <person name="Amgarten D."/>
            <person name="Setubal J.C."/>
        </authorList>
    </citation>
    <scope>NUCLEOTIDE SEQUENCE</scope>
    <source>
        <strain evidence="5">ZCTH01-B2</strain>
    </source>
</reference>
<sequence length="75" mass="7894">AVMGCVVNGPGEAAEADVALFGGKGVGMLYVGGERVRKTTEEEMVDALVELVEKKAAELKASGQVPSSYSRHERQ</sequence>
<dbReference type="Pfam" id="PF26540">
    <property type="entry name" value="GcpE_C"/>
    <property type="match status" value="1"/>
</dbReference>
<dbReference type="RefSeq" id="WP_273381859.1">
    <property type="nucleotide sequence ID" value="NZ_PIUK01000480.1"/>
</dbReference>
<evidence type="ECO:0000256" key="2">
    <source>
        <dbReference type="ARBA" id="ARBA00023004"/>
    </source>
</evidence>
<dbReference type="GO" id="GO:0051536">
    <property type="term" value="F:iron-sulfur cluster binding"/>
    <property type="evidence" value="ECO:0007669"/>
    <property type="project" value="UniProtKB-KW"/>
</dbReference>
<evidence type="ECO:0000313" key="6">
    <source>
        <dbReference type="Proteomes" id="UP000732377"/>
    </source>
</evidence>
<dbReference type="PANTHER" id="PTHR30454:SF0">
    <property type="entry name" value="4-HYDROXY-3-METHYLBUT-2-EN-1-YL DIPHOSPHATE SYNTHASE (FERREDOXIN), CHLOROPLASTIC"/>
    <property type="match status" value="1"/>
</dbReference>
<dbReference type="Proteomes" id="UP000732377">
    <property type="component" value="Unassembled WGS sequence"/>
</dbReference>
<keyword evidence="1" id="KW-0479">Metal-binding</keyword>
<comment type="caution">
    <text evidence="5">The sequence shown here is derived from an EMBL/GenBank/DDBJ whole genome shotgun (WGS) entry which is preliminary data.</text>
</comment>
<dbReference type="InterPro" id="IPR045854">
    <property type="entry name" value="NO2/SO3_Rdtase_4Fe4S_sf"/>
</dbReference>
<dbReference type="GO" id="GO:0046872">
    <property type="term" value="F:metal ion binding"/>
    <property type="evidence" value="ECO:0007669"/>
    <property type="project" value="UniProtKB-KW"/>
</dbReference>
<dbReference type="Gene3D" id="3.30.413.10">
    <property type="entry name" value="Sulfite Reductase Hemoprotein, domain 1"/>
    <property type="match status" value="1"/>
</dbReference>
<dbReference type="EMBL" id="PIUK01000480">
    <property type="protein sequence ID" value="MBY6278375.1"/>
    <property type="molecule type" value="Genomic_DNA"/>
</dbReference>
<evidence type="ECO:0000256" key="1">
    <source>
        <dbReference type="ARBA" id="ARBA00022723"/>
    </source>
</evidence>
<dbReference type="AlphaFoldDB" id="A0A953LG81"/>
<dbReference type="InterPro" id="IPR058579">
    <property type="entry name" value="IspG_C"/>
</dbReference>
<name>A0A953LG81_SYMTR</name>
<dbReference type="GO" id="GO:0016114">
    <property type="term" value="P:terpenoid biosynthetic process"/>
    <property type="evidence" value="ECO:0007669"/>
    <property type="project" value="InterPro"/>
</dbReference>
<protein>
    <submittedName>
        <fullName evidence="5">4-hydroxy-3-methylbut-2-en-1-yl diphosphate synthase</fullName>
    </submittedName>
</protein>
<feature type="domain" description="IspG C-terminal" evidence="4">
    <location>
        <begin position="1"/>
        <end position="54"/>
    </location>
</feature>
<dbReference type="GO" id="GO:0019288">
    <property type="term" value="P:isopentenyl diphosphate biosynthetic process, methylerythritol 4-phosphate pathway"/>
    <property type="evidence" value="ECO:0007669"/>
    <property type="project" value="TreeGrafter"/>
</dbReference>
<feature type="non-terminal residue" evidence="5">
    <location>
        <position position="1"/>
    </location>
</feature>
<evidence type="ECO:0000256" key="3">
    <source>
        <dbReference type="ARBA" id="ARBA00023014"/>
    </source>
</evidence>
<keyword evidence="2" id="KW-0408">Iron</keyword>
<accession>A0A953LG81</accession>
<evidence type="ECO:0000259" key="4">
    <source>
        <dbReference type="Pfam" id="PF26540"/>
    </source>
</evidence>
<evidence type="ECO:0000313" key="5">
    <source>
        <dbReference type="EMBL" id="MBY6278375.1"/>
    </source>
</evidence>
<proteinExistence type="predicted"/>
<dbReference type="SUPFAM" id="SSF56014">
    <property type="entry name" value="Nitrite and sulphite reductase 4Fe-4S domain-like"/>
    <property type="match status" value="1"/>
</dbReference>
<dbReference type="PANTHER" id="PTHR30454">
    <property type="entry name" value="4-HYDROXY-3-METHYLBUT-2-EN-1-YL DIPHOSPHATE SYNTHASE"/>
    <property type="match status" value="1"/>
</dbReference>
<organism evidence="5 6">
    <name type="scientific">Symbiobacterium thermophilum</name>
    <dbReference type="NCBI Taxonomy" id="2734"/>
    <lineage>
        <taxon>Bacteria</taxon>
        <taxon>Bacillati</taxon>
        <taxon>Bacillota</taxon>
        <taxon>Clostridia</taxon>
        <taxon>Eubacteriales</taxon>
        <taxon>Symbiobacteriaceae</taxon>
        <taxon>Symbiobacterium</taxon>
    </lineage>
</organism>
<keyword evidence="3" id="KW-0411">Iron-sulfur</keyword>
<gene>
    <name evidence="5" type="ORF">CWE10_19950</name>
</gene>